<keyword evidence="4 6" id="KW-1133">Transmembrane helix</keyword>
<feature type="transmembrane region" description="Helical" evidence="6">
    <location>
        <begin position="351"/>
        <end position="373"/>
    </location>
</feature>
<feature type="transmembrane region" description="Helical" evidence="6">
    <location>
        <begin position="59"/>
        <end position="78"/>
    </location>
</feature>
<dbReference type="KEGG" id="apln:108735700"/>
<feature type="transmembrane region" description="Helical" evidence="6">
    <location>
        <begin position="380"/>
        <end position="398"/>
    </location>
</feature>
<dbReference type="GO" id="GO:0016020">
    <property type="term" value="C:membrane"/>
    <property type="evidence" value="ECO:0007669"/>
    <property type="project" value="UniProtKB-SubCell"/>
</dbReference>
<dbReference type="STRING" id="224129.A0A1W4WH77"/>
<feature type="transmembrane region" description="Helical" evidence="6">
    <location>
        <begin position="404"/>
        <end position="427"/>
    </location>
</feature>
<dbReference type="AlphaFoldDB" id="A0A1W4WH77"/>
<dbReference type="PANTHER" id="PTHR23511:SF34">
    <property type="entry name" value="SYNAPTIC VESICLE GLYCOPROTEIN 2"/>
    <property type="match status" value="1"/>
</dbReference>
<dbReference type="Pfam" id="PF07690">
    <property type="entry name" value="MFS_1"/>
    <property type="match status" value="1"/>
</dbReference>
<dbReference type="RefSeq" id="XP_018323284.1">
    <property type="nucleotide sequence ID" value="XM_018467782.1"/>
</dbReference>
<evidence type="ECO:0000313" key="9">
    <source>
        <dbReference type="RefSeq" id="XP_018323284.1"/>
    </source>
</evidence>
<dbReference type="PROSITE" id="PS00216">
    <property type="entry name" value="SUGAR_TRANSPORT_1"/>
    <property type="match status" value="1"/>
</dbReference>
<evidence type="ECO:0000256" key="3">
    <source>
        <dbReference type="ARBA" id="ARBA00022692"/>
    </source>
</evidence>
<feature type="transmembrane region" description="Helical" evidence="6">
    <location>
        <begin position="144"/>
        <end position="165"/>
    </location>
</feature>
<organism evidence="8 9">
    <name type="scientific">Agrilus planipennis</name>
    <name type="common">Emerald ash borer</name>
    <name type="synonym">Agrilus marcopoli</name>
    <dbReference type="NCBI Taxonomy" id="224129"/>
    <lineage>
        <taxon>Eukaryota</taxon>
        <taxon>Metazoa</taxon>
        <taxon>Ecdysozoa</taxon>
        <taxon>Arthropoda</taxon>
        <taxon>Hexapoda</taxon>
        <taxon>Insecta</taxon>
        <taxon>Pterygota</taxon>
        <taxon>Neoptera</taxon>
        <taxon>Endopterygota</taxon>
        <taxon>Coleoptera</taxon>
        <taxon>Polyphaga</taxon>
        <taxon>Elateriformia</taxon>
        <taxon>Buprestoidea</taxon>
        <taxon>Buprestidae</taxon>
        <taxon>Agrilinae</taxon>
        <taxon>Agrilus</taxon>
    </lineage>
</organism>
<dbReference type="Proteomes" id="UP000192223">
    <property type="component" value="Unplaced"/>
</dbReference>
<feature type="transmembrane region" description="Helical" evidence="6">
    <location>
        <begin position="109"/>
        <end position="132"/>
    </location>
</feature>
<dbReference type="InParanoid" id="A0A1W4WH77"/>
<sequence length="494" mass="55092">MSVIEDVIVNVGWGLYHNLIVAIASASAASQATAWSTQCFALPMAFCDMILPERSFRNLGAYLYFGIALGSCPLCFFSDIAERKSLFTSSLLVCFVTCLVAGFAHGTVMIEFCMFCLGSGLTANRIIMKVYLIEHLPFTKRGRYVAITDVCFGVTLLISALIASLMTPSVIHQRSFDMRIITWRLMFGLSGAVSIIIACTTALLRSSPRHLFFKRDYSEAVSTIKYIYSINNSKHSQTFDVRPLQLVNAISDYNLRFDPYATTFSEQLFDLTKRIFFSLLLTFRKKFAVNTILAILIRIAFPLESIHVGLWLVNVIHQNKSMECSITPLNLLYLEGATNENRCKISLSETIYFDFVGLIASTVVAYTIVFLLVDRLGRKPLLVVACLLCTGSALILLAKMVPYWLAILSSIAFMMGYSIALSVLDIITLESYPTAIRCTTMVETQMPSKMCASFCLIFLNANCRTTLTFTATSMLVATILSVFLQELKNQPMIE</sequence>
<feature type="transmembrane region" description="Helical" evidence="6">
    <location>
        <begin position="287"/>
        <end position="313"/>
    </location>
</feature>
<evidence type="ECO:0000256" key="5">
    <source>
        <dbReference type="ARBA" id="ARBA00023136"/>
    </source>
</evidence>
<dbReference type="SUPFAM" id="SSF103473">
    <property type="entry name" value="MFS general substrate transporter"/>
    <property type="match status" value="1"/>
</dbReference>
<dbReference type="PROSITE" id="PS50850">
    <property type="entry name" value="MFS"/>
    <property type="match status" value="1"/>
</dbReference>
<dbReference type="GeneID" id="108735700"/>
<dbReference type="InterPro" id="IPR011701">
    <property type="entry name" value="MFS"/>
</dbReference>
<name>A0A1W4WH77_AGRPL</name>
<dbReference type="InterPro" id="IPR036259">
    <property type="entry name" value="MFS_trans_sf"/>
</dbReference>
<protein>
    <submittedName>
        <fullName evidence="9">Uncharacterized protein LOC108735700</fullName>
    </submittedName>
</protein>
<keyword evidence="2" id="KW-0813">Transport</keyword>
<keyword evidence="8" id="KW-1185">Reference proteome</keyword>
<dbReference type="InterPro" id="IPR005829">
    <property type="entry name" value="Sugar_transporter_CS"/>
</dbReference>
<proteinExistence type="predicted"/>
<reference evidence="9" key="1">
    <citation type="submission" date="2025-08" db="UniProtKB">
        <authorList>
            <consortium name="RefSeq"/>
        </authorList>
    </citation>
    <scope>IDENTIFICATION</scope>
    <source>
        <tissue evidence="9">Entire body</tissue>
    </source>
</reference>
<evidence type="ECO:0000256" key="4">
    <source>
        <dbReference type="ARBA" id="ARBA00022989"/>
    </source>
</evidence>
<keyword evidence="3 6" id="KW-0812">Transmembrane</keyword>
<comment type="subcellular location">
    <subcellularLocation>
        <location evidence="1">Membrane</location>
        <topology evidence="1">Multi-pass membrane protein</topology>
    </subcellularLocation>
</comment>
<evidence type="ECO:0000256" key="2">
    <source>
        <dbReference type="ARBA" id="ARBA00022448"/>
    </source>
</evidence>
<accession>A0A1W4WH77</accession>
<evidence type="ECO:0000256" key="1">
    <source>
        <dbReference type="ARBA" id="ARBA00004141"/>
    </source>
</evidence>
<evidence type="ECO:0000256" key="6">
    <source>
        <dbReference type="SAM" id="Phobius"/>
    </source>
</evidence>
<feature type="transmembrane region" description="Helical" evidence="6">
    <location>
        <begin position="185"/>
        <end position="204"/>
    </location>
</feature>
<dbReference type="Gene3D" id="1.20.1250.20">
    <property type="entry name" value="MFS general substrate transporter like domains"/>
    <property type="match status" value="1"/>
</dbReference>
<keyword evidence="5 6" id="KW-0472">Membrane</keyword>
<evidence type="ECO:0000313" key="8">
    <source>
        <dbReference type="Proteomes" id="UP000192223"/>
    </source>
</evidence>
<feature type="domain" description="Major facilitator superfamily (MFS) profile" evidence="7">
    <location>
        <begin position="1"/>
        <end position="489"/>
    </location>
</feature>
<gene>
    <name evidence="9" type="primary">LOC108735700</name>
</gene>
<dbReference type="PANTHER" id="PTHR23511">
    <property type="entry name" value="SYNAPTIC VESICLE GLYCOPROTEIN 2"/>
    <property type="match status" value="1"/>
</dbReference>
<dbReference type="GO" id="GO:0022857">
    <property type="term" value="F:transmembrane transporter activity"/>
    <property type="evidence" value="ECO:0007669"/>
    <property type="project" value="InterPro"/>
</dbReference>
<dbReference type="InterPro" id="IPR020846">
    <property type="entry name" value="MFS_dom"/>
</dbReference>
<evidence type="ECO:0000259" key="7">
    <source>
        <dbReference type="PROSITE" id="PS50850"/>
    </source>
</evidence>
<dbReference type="OrthoDB" id="4139357at2759"/>